<feature type="compositionally biased region" description="Low complexity" evidence="1">
    <location>
        <begin position="11"/>
        <end position="27"/>
    </location>
</feature>
<evidence type="ECO:0000313" key="4">
    <source>
        <dbReference type="Proteomes" id="UP000664132"/>
    </source>
</evidence>
<keyword evidence="2" id="KW-0472">Membrane</keyword>
<keyword evidence="2" id="KW-1133">Transmembrane helix</keyword>
<proteinExistence type="predicted"/>
<gene>
    <name evidence="3" type="ORF">IFR04_012377</name>
</gene>
<feature type="compositionally biased region" description="Basic and acidic residues" evidence="1">
    <location>
        <begin position="103"/>
        <end position="131"/>
    </location>
</feature>
<feature type="region of interest" description="Disordered" evidence="1">
    <location>
        <begin position="1"/>
        <end position="36"/>
    </location>
</feature>
<evidence type="ECO:0000256" key="1">
    <source>
        <dbReference type="SAM" id="MobiDB-lite"/>
    </source>
</evidence>
<organism evidence="3 4">
    <name type="scientific">Cadophora malorum</name>
    <dbReference type="NCBI Taxonomy" id="108018"/>
    <lineage>
        <taxon>Eukaryota</taxon>
        <taxon>Fungi</taxon>
        <taxon>Dikarya</taxon>
        <taxon>Ascomycota</taxon>
        <taxon>Pezizomycotina</taxon>
        <taxon>Leotiomycetes</taxon>
        <taxon>Helotiales</taxon>
        <taxon>Ploettnerulaceae</taxon>
        <taxon>Cadophora</taxon>
    </lineage>
</organism>
<dbReference type="EMBL" id="JAFJYH010000263">
    <property type="protein sequence ID" value="KAG4414465.1"/>
    <property type="molecule type" value="Genomic_DNA"/>
</dbReference>
<dbReference type="OrthoDB" id="3565190at2759"/>
<sequence length="238" mass="26570">MILPRTTLFHTPSTSTPPESQPQSQDQTPPPSSPESWSLPASYRVAIFLNASILIFIFAIILGLILYIRNRRPTSYQVHKSHQSHKSHSTRRQGDEEEAETLLESKDGYSDTESRLSADSRRTGEMSEKKRPGPIRIPLPGTFSPVGILSPSIRTPGTGRKRGHVRFTPSVTGGETFGIPDVEKGKVKSGEGKEKEKKCKCRGKRHPGCWRFDLHFKDGARPVLGEEREEGMGRPSRE</sequence>
<comment type="caution">
    <text evidence="3">The sequence shown here is derived from an EMBL/GenBank/DDBJ whole genome shotgun (WGS) entry which is preliminary data.</text>
</comment>
<keyword evidence="2" id="KW-0812">Transmembrane</keyword>
<feature type="region of interest" description="Disordered" evidence="1">
    <location>
        <begin position="76"/>
        <end position="173"/>
    </location>
</feature>
<evidence type="ECO:0000313" key="3">
    <source>
        <dbReference type="EMBL" id="KAG4414465.1"/>
    </source>
</evidence>
<feature type="transmembrane region" description="Helical" evidence="2">
    <location>
        <begin position="45"/>
        <end position="68"/>
    </location>
</feature>
<name>A0A8H7T4A2_9HELO</name>
<reference evidence="3" key="1">
    <citation type="submission" date="2021-02" db="EMBL/GenBank/DDBJ databases">
        <title>Genome sequence Cadophora malorum strain M34.</title>
        <authorList>
            <person name="Stefanovic E."/>
            <person name="Vu D."/>
            <person name="Scully C."/>
            <person name="Dijksterhuis J."/>
            <person name="Roader J."/>
            <person name="Houbraken J."/>
        </authorList>
    </citation>
    <scope>NUCLEOTIDE SEQUENCE</scope>
    <source>
        <strain evidence="3">M34</strain>
    </source>
</reference>
<dbReference type="AlphaFoldDB" id="A0A8H7T4A2"/>
<protein>
    <submittedName>
        <fullName evidence="3">Uncharacterized protein</fullName>
    </submittedName>
</protein>
<accession>A0A8H7T4A2</accession>
<dbReference type="Proteomes" id="UP000664132">
    <property type="component" value="Unassembled WGS sequence"/>
</dbReference>
<feature type="compositionally biased region" description="Basic residues" evidence="1">
    <location>
        <begin position="79"/>
        <end position="91"/>
    </location>
</feature>
<keyword evidence="4" id="KW-1185">Reference proteome</keyword>
<evidence type="ECO:0000256" key="2">
    <source>
        <dbReference type="SAM" id="Phobius"/>
    </source>
</evidence>